<proteinExistence type="predicted"/>
<sequence>MRTPLAVARSHAELLREYMSSTELPEQVHRSLGRITDEPAEWQALSTICYC</sequence>
<evidence type="ECO:0000313" key="2">
    <source>
        <dbReference type="Proteomes" id="UP000320244"/>
    </source>
</evidence>
<dbReference type="EMBL" id="VCQV01000035">
    <property type="protein sequence ID" value="TWP33854.1"/>
    <property type="molecule type" value="Genomic_DNA"/>
</dbReference>
<dbReference type="Proteomes" id="UP000320244">
    <property type="component" value="Unassembled WGS sequence"/>
</dbReference>
<name>A0A563DVV2_9MICO</name>
<organism evidence="1 2">
    <name type="scientific">Leekyejoonella antrihumi</name>
    <dbReference type="NCBI Taxonomy" id="1660198"/>
    <lineage>
        <taxon>Bacteria</taxon>
        <taxon>Bacillati</taxon>
        <taxon>Actinomycetota</taxon>
        <taxon>Actinomycetes</taxon>
        <taxon>Micrococcales</taxon>
        <taxon>Dermacoccaceae</taxon>
        <taxon>Leekyejoonella</taxon>
    </lineage>
</organism>
<dbReference type="AlphaFoldDB" id="A0A563DVV2"/>
<comment type="caution">
    <text evidence="1">The sequence shown here is derived from an EMBL/GenBank/DDBJ whole genome shotgun (WGS) entry which is preliminary data.</text>
</comment>
<reference evidence="1 2" key="2">
    <citation type="submission" date="2019-08" db="EMBL/GenBank/DDBJ databases">
        <title>Jejuicoccus antrihumi gen. nov., sp. nov., a new member of the family Dermacoccaceae isolated from a cave.</title>
        <authorList>
            <person name="Schumann P."/>
            <person name="Kim I.S."/>
        </authorList>
    </citation>
    <scope>NUCLEOTIDE SEQUENCE [LARGE SCALE GENOMIC DNA]</scope>
    <source>
        <strain evidence="1 2">C5-26</strain>
    </source>
</reference>
<accession>A0A563DVV2</accession>
<gene>
    <name evidence="1" type="ORF">FGL98_19850</name>
</gene>
<reference evidence="1 2" key="1">
    <citation type="submission" date="2019-05" db="EMBL/GenBank/DDBJ databases">
        <authorList>
            <person name="Lee S.D."/>
        </authorList>
    </citation>
    <scope>NUCLEOTIDE SEQUENCE [LARGE SCALE GENOMIC DNA]</scope>
    <source>
        <strain evidence="1 2">C5-26</strain>
    </source>
</reference>
<evidence type="ECO:0000313" key="1">
    <source>
        <dbReference type="EMBL" id="TWP33854.1"/>
    </source>
</evidence>
<protein>
    <submittedName>
        <fullName evidence="1">Uncharacterized protein</fullName>
    </submittedName>
</protein>
<keyword evidence="2" id="KW-1185">Reference proteome</keyword>